<evidence type="ECO:0000313" key="2">
    <source>
        <dbReference type="Proteomes" id="UP000828048"/>
    </source>
</evidence>
<name>A0ACB7YY28_9ERIC</name>
<gene>
    <name evidence="1" type="ORF">Vadar_022697</name>
</gene>
<sequence>MEVKERRQKVVIGGWERIWEESGRGREDSYMSQKWGEKTDQDSSCNSRDLQLVSDAFSSVSGFNSAWLKPTNISCPNPLITEINLSSRNLSGIISWRSLKNISKLQKIDLSNNSLQGSVPGWFWSIQSIVDLNLSKNQFGGSIGFEPSSDSGPFSSIQVMNLSNNRFTNLARLSAFSNLSVLDLSNNDLKVLPFGLINLTNLHYLDLSGCKIANSSKSISSLHSLKYLDLSNNKMTGDFPSDFPPLFHLKFLNISFNNFSGKIGPEQVQNFGNSSFVHAGNFTQKFPNKSHPTIPPKVPVQKNKPIKKQKPKKSLVLPLSIASSSVVGLGIFVSIYWMYRRRERVRRKNKWAISQPITQFPFKIEKSGPFSFETGSGTSWVADIKAPSSAPVVMFEKPLMNLTFKDLIAATSHFGKESLLAEGRCGPVYRAVLPGDLHVAIKVLENARAVDFDEAVALFEDLGRLRHPNLLPISGYCIAGKEKLILYEFMANGDLHQWLHELPTGAPNVEDWSTDMWEHHNDDGPNILSPEKMEWRRRHRIAVGIARGLAYLHHAQSKPVVHGHIVPSNILLSDEYEPRIADFGLTQLNRAGGSTEDDVYSYGVVLVELLTGQPGSDEMVGWVRKLVKEGDGENALDSRLRLDDDSVSEMVESLRVGYLCTAELPEKRPTMQQVVGLLKDIHQLH</sequence>
<dbReference type="EMBL" id="CM037153">
    <property type="protein sequence ID" value="KAH7858341.1"/>
    <property type="molecule type" value="Genomic_DNA"/>
</dbReference>
<comment type="caution">
    <text evidence="1">The sequence shown here is derived from an EMBL/GenBank/DDBJ whole genome shotgun (WGS) entry which is preliminary data.</text>
</comment>
<proteinExistence type="predicted"/>
<dbReference type="Proteomes" id="UP000828048">
    <property type="component" value="Chromosome 3"/>
</dbReference>
<keyword evidence="2" id="KW-1185">Reference proteome</keyword>
<organism evidence="1 2">
    <name type="scientific">Vaccinium darrowii</name>
    <dbReference type="NCBI Taxonomy" id="229202"/>
    <lineage>
        <taxon>Eukaryota</taxon>
        <taxon>Viridiplantae</taxon>
        <taxon>Streptophyta</taxon>
        <taxon>Embryophyta</taxon>
        <taxon>Tracheophyta</taxon>
        <taxon>Spermatophyta</taxon>
        <taxon>Magnoliopsida</taxon>
        <taxon>eudicotyledons</taxon>
        <taxon>Gunneridae</taxon>
        <taxon>Pentapetalae</taxon>
        <taxon>asterids</taxon>
        <taxon>Ericales</taxon>
        <taxon>Ericaceae</taxon>
        <taxon>Vaccinioideae</taxon>
        <taxon>Vaccinieae</taxon>
        <taxon>Vaccinium</taxon>
    </lineage>
</organism>
<accession>A0ACB7YY28</accession>
<evidence type="ECO:0000313" key="1">
    <source>
        <dbReference type="EMBL" id="KAH7858341.1"/>
    </source>
</evidence>
<protein>
    <submittedName>
        <fullName evidence="1">Uncharacterized protein</fullName>
    </submittedName>
</protein>
<reference evidence="1 2" key="1">
    <citation type="journal article" date="2021" name="Hortic Res">
        <title>High-quality reference genome and annotation aids understanding of berry development for evergreen blueberry (Vaccinium darrowii).</title>
        <authorList>
            <person name="Yu J."/>
            <person name="Hulse-Kemp A.M."/>
            <person name="Babiker E."/>
            <person name="Staton M."/>
        </authorList>
    </citation>
    <scope>NUCLEOTIDE SEQUENCE [LARGE SCALE GENOMIC DNA]</scope>
    <source>
        <strain evidence="2">cv. NJ 8807/NJ 8810</strain>
        <tissue evidence="1">Young leaf</tissue>
    </source>
</reference>